<dbReference type="PANTHER" id="PTHR43318">
    <property type="entry name" value="UDP-N-ACETYLGLUCOSAMINE 4,6-DEHYDRATASE"/>
    <property type="match status" value="1"/>
</dbReference>
<feature type="domain" description="Polysaccharide biosynthesis protein CapD-like" evidence="2">
    <location>
        <begin position="14"/>
        <end position="288"/>
    </location>
</feature>
<sequence>MTNDLMSIFTGKKVLITGGTGSLGQALTKRILNSDVEQIRILSRNEFKQISMETKLPDERLRFLIGDVRDKDRLIRALDDVDIVFHAAALKHVPKVEYNPFEAIKTNVQGSQNVIDACLENDVQKAICIGTDKAVSPLNTYGATKLLMEKLFITAKRYSNPKKHPTKFLAVRYGNVFGSSGSVIPKFIEQINNNKKITITDPTMTRFSITMNQALDFILKATQKGHGAEVFIPKLKAYSLQQIHDILSNLTNAKDHEIIGMRTGEKQHELLINSDEMRYAWSYDNMFVLLNELHESENLEEVYPGIKKIEDLDVYSSAKTQQLSTEEITENIKDLQLL</sequence>
<reference evidence="3" key="1">
    <citation type="submission" date="2018-05" db="EMBL/GenBank/DDBJ databases">
        <authorList>
            <person name="Lanie J.A."/>
            <person name="Ng W.-L."/>
            <person name="Kazmierczak K.M."/>
            <person name="Andrzejewski T.M."/>
            <person name="Davidsen T.M."/>
            <person name="Wayne K.J."/>
            <person name="Tettelin H."/>
            <person name="Glass J.I."/>
            <person name="Rusch D."/>
            <person name="Podicherti R."/>
            <person name="Tsui H.-C.T."/>
            <person name="Winkler M.E."/>
        </authorList>
    </citation>
    <scope>NUCLEOTIDE SEQUENCE</scope>
</reference>
<dbReference type="EMBL" id="UINC01059812">
    <property type="protein sequence ID" value="SVB83632.1"/>
    <property type="molecule type" value="Genomic_DNA"/>
</dbReference>
<dbReference type="SUPFAM" id="SSF51735">
    <property type="entry name" value="NAD(P)-binding Rossmann-fold domains"/>
    <property type="match status" value="1"/>
</dbReference>
<protein>
    <recommendedName>
        <fullName evidence="2">Polysaccharide biosynthesis protein CapD-like domain-containing protein</fullName>
    </recommendedName>
</protein>
<dbReference type="Gene3D" id="3.40.50.720">
    <property type="entry name" value="NAD(P)-binding Rossmann-like Domain"/>
    <property type="match status" value="1"/>
</dbReference>
<comment type="similarity">
    <text evidence="1">Belongs to the polysaccharide synthase family.</text>
</comment>
<evidence type="ECO:0000259" key="2">
    <source>
        <dbReference type="Pfam" id="PF02719"/>
    </source>
</evidence>
<accession>A0A382H8V1</accession>
<dbReference type="InterPro" id="IPR051203">
    <property type="entry name" value="Polysaccharide_Synthase-Rel"/>
</dbReference>
<dbReference type="Pfam" id="PF02719">
    <property type="entry name" value="Polysacc_synt_2"/>
    <property type="match status" value="1"/>
</dbReference>
<gene>
    <name evidence="3" type="ORF">METZ01_LOCUS236486</name>
</gene>
<dbReference type="AlphaFoldDB" id="A0A382H8V1"/>
<organism evidence="3">
    <name type="scientific">marine metagenome</name>
    <dbReference type="NCBI Taxonomy" id="408172"/>
    <lineage>
        <taxon>unclassified sequences</taxon>
        <taxon>metagenomes</taxon>
        <taxon>ecological metagenomes</taxon>
    </lineage>
</organism>
<dbReference type="PANTHER" id="PTHR43318:SF2">
    <property type="entry name" value="UDP-N-ACETYLGLUCOSAMINE 4,6-DEHYDRATASE (INVERTING)"/>
    <property type="match status" value="1"/>
</dbReference>
<evidence type="ECO:0000313" key="3">
    <source>
        <dbReference type="EMBL" id="SVB83632.1"/>
    </source>
</evidence>
<dbReference type="CDD" id="cd05237">
    <property type="entry name" value="UDP_invert_4-6DH_SDR_e"/>
    <property type="match status" value="1"/>
</dbReference>
<name>A0A382H8V1_9ZZZZ</name>
<evidence type="ECO:0000256" key="1">
    <source>
        <dbReference type="ARBA" id="ARBA00007430"/>
    </source>
</evidence>
<dbReference type="InterPro" id="IPR003869">
    <property type="entry name" value="Polysac_CapD-like"/>
</dbReference>
<proteinExistence type="inferred from homology"/>
<dbReference type="InterPro" id="IPR036291">
    <property type="entry name" value="NAD(P)-bd_dom_sf"/>
</dbReference>